<dbReference type="Pfam" id="PF02621">
    <property type="entry name" value="VitK2_biosynth"/>
    <property type="match status" value="1"/>
</dbReference>
<dbReference type="EMBL" id="SDHW01000001">
    <property type="protein sequence ID" value="RXK62233.1"/>
    <property type="molecule type" value="Genomic_DNA"/>
</dbReference>
<dbReference type="InterPro" id="IPR030868">
    <property type="entry name" value="MqnA"/>
</dbReference>
<comment type="pathway">
    <text evidence="1 4">Quinol/quinone metabolism; menaquinone biosynthesis.</text>
</comment>
<gene>
    <name evidence="4" type="primary">mqnA</name>
    <name evidence="5" type="ORF">ESA94_04270</name>
</gene>
<name>A0A4Q1CMH8_9BACT</name>
<dbReference type="PANTHER" id="PTHR37690">
    <property type="entry name" value="CHORISMATE DEHYDRATASE"/>
    <property type="match status" value="1"/>
</dbReference>
<accession>A0A4Q1CMH8</accession>
<comment type="function">
    <text evidence="4">Catalyzes the dehydration of chorismate into 3-[(1-carboxyvinyl)oxy]benzoate, a step in the biosynthesis of menaquinone (MK, vitamin K2).</text>
</comment>
<evidence type="ECO:0000313" key="5">
    <source>
        <dbReference type="EMBL" id="RXK62233.1"/>
    </source>
</evidence>
<dbReference type="AlphaFoldDB" id="A0A4Q1CMH8"/>
<dbReference type="SUPFAM" id="SSF53850">
    <property type="entry name" value="Periplasmic binding protein-like II"/>
    <property type="match status" value="1"/>
</dbReference>
<comment type="catalytic activity">
    <reaction evidence="4">
        <text>chorismate = 3-[(1-carboxyvinyl)-oxy]benzoate + H2O</text>
        <dbReference type="Rhea" id="RHEA:40051"/>
        <dbReference type="ChEBI" id="CHEBI:15377"/>
        <dbReference type="ChEBI" id="CHEBI:29748"/>
        <dbReference type="ChEBI" id="CHEBI:76981"/>
        <dbReference type="EC" id="4.2.1.151"/>
    </reaction>
</comment>
<comment type="caution">
    <text evidence="5">The sequence shown here is derived from an EMBL/GenBank/DDBJ whole genome shotgun (WGS) entry which is preliminary data.</text>
</comment>
<dbReference type="GO" id="GO:0016836">
    <property type="term" value="F:hydro-lyase activity"/>
    <property type="evidence" value="ECO:0007669"/>
    <property type="project" value="UniProtKB-UniRule"/>
</dbReference>
<dbReference type="Gene3D" id="3.40.190.10">
    <property type="entry name" value="Periplasmic binding protein-like II"/>
    <property type="match status" value="2"/>
</dbReference>
<dbReference type="CDD" id="cd13634">
    <property type="entry name" value="PBP2_Sco4506"/>
    <property type="match status" value="1"/>
</dbReference>
<dbReference type="HAMAP" id="MF_00995">
    <property type="entry name" value="MqnA"/>
    <property type="match status" value="1"/>
</dbReference>
<evidence type="ECO:0000256" key="2">
    <source>
        <dbReference type="ARBA" id="ARBA00022428"/>
    </source>
</evidence>
<dbReference type="Proteomes" id="UP000290204">
    <property type="component" value="Unassembled WGS sequence"/>
</dbReference>
<evidence type="ECO:0000256" key="1">
    <source>
        <dbReference type="ARBA" id="ARBA00004863"/>
    </source>
</evidence>
<evidence type="ECO:0000256" key="4">
    <source>
        <dbReference type="HAMAP-Rule" id="MF_00995"/>
    </source>
</evidence>
<comment type="similarity">
    <text evidence="4">Belongs to the MqnA/MqnD family. MqnA subfamily.</text>
</comment>
<keyword evidence="2 4" id="KW-0474">Menaquinone biosynthesis</keyword>
<dbReference type="RefSeq" id="WP_129129604.1">
    <property type="nucleotide sequence ID" value="NZ_SDHW01000001.1"/>
</dbReference>
<sequence length="258" mass="29442">MLQICLKEMMSEKHKIKVGAVSYLNTKPMMYGMQNEAFLQDHELVPGYPARVAEMLKAGEVDVALVPVALLKELPNYFIVSDYCIAAEHEVASVCLFSEVPVNELTTVYLDYQSRTSVALAKVLMNEFWGIHPEIINAQDESYRTKIEGRTGAVVIGDRALEQRRLSTYIYDLASEWQAMTNLPFVFAVWVSLTPMGEDWITRFNAANAEGFLHIDEIAEAQKYPVYDLKKYYTHNISYLLDDNKRKGMEKFLAFLNA</sequence>
<protein>
    <recommendedName>
        <fullName evidence="4">Chorismate dehydratase</fullName>
        <ecNumber evidence="4">4.2.1.151</ecNumber>
    </recommendedName>
    <alternativeName>
        <fullName evidence="4">Menaquinone biosynthetic enzyme MqnA</fullName>
    </alternativeName>
</protein>
<dbReference type="EC" id="4.2.1.151" evidence="4"/>
<keyword evidence="3 4" id="KW-0456">Lyase</keyword>
<keyword evidence="6" id="KW-1185">Reference proteome</keyword>
<reference evidence="5 6" key="1">
    <citation type="submission" date="2019-01" db="EMBL/GenBank/DDBJ databases">
        <title>Lacibacter sp. strain TTM-7.</title>
        <authorList>
            <person name="Chen W.-M."/>
        </authorList>
    </citation>
    <scope>NUCLEOTIDE SEQUENCE [LARGE SCALE GENOMIC DNA]</scope>
    <source>
        <strain evidence="5 6">TTM-7</strain>
    </source>
</reference>
<dbReference type="InterPro" id="IPR003773">
    <property type="entry name" value="Menaquinone_biosynth"/>
</dbReference>
<evidence type="ECO:0000256" key="3">
    <source>
        <dbReference type="ARBA" id="ARBA00023239"/>
    </source>
</evidence>
<dbReference type="GO" id="GO:0009234">
    <property type="term" value="P:menaquinone biosynthetic process"/>
    <property type="evidence" value="ECO:0007669"/>
    <property type="project" value="UniProtKB-UniRule"/>
</dbReference>
<organism evidence="5 6">
    <name type="scientific">Lacibacter luteus</name>
    <dbReference type="NCBI Taxonomy" id="2508719"/>
    <lineage>
        <taxon>Bacteria</taxon>
        <taxon>Pseudomonadati</taxon>
        <taxon>Bacteroidota</taxon>
        <taxon>Chitinophagia</taxon>
        <taxon>Chitinophagales</taxon>
        <taxon>Chitinophagaceae</taxon>
        <taxon>Lacibacter</taxon>
    </lineage>
</organism>
<proteinExistence type="inferred from homology"/>
<dbReference type="PANTHER" id="PTHR37690:SF1">
    <property type="entry name" value="CHORISMATE DEHYDRATASE"/>
    <property type="match status" value="1"/>
</dbReference>
<dbReference type="UniPathway" id="UPA00079"/>
<dbReference type="OrthoDB" id="9810112at2"/>
<evidence type="ECO:0000313" key="6">
    <source>
        <dbReference type="Proteomes" id="UP000290204"/>
    </source>
</evidence>